<dbReference type="Proteomes" id="UP000469734">
    <property type="component" value="Unassembled WGS sequence"/>
</dbReference>
<evidence type="ECO:0000313" key="2">
    <source>
        <dbReference type="EMBL" id="MYM72077.1"/>
    </source>
</evidence>
<proteinExistence type="predicted"/>
<accession>A0A7X4H0H2</accession>
<name>A0A7X4H0H2_9BURK</name>
<dbReference type="RefSeq" id="WP_161049647.1">
    <property type="nucleotide sequence ID" value="NZ_WWCR01000005.1"/>
</dbReference>
<reference evidence="2 3" key="1">
    <citation type="submission" date="2019-12" db="EMBL/GenBank/DDBJ databases">
        <title>Novel species isolated from a subtropical stream in China.</title>
        <authorList>
            <person name="Lu H."/>
        </authorList>
    </citation>
    <scope>NUCLEOTIDE SEQUENCE [LARGE SCALE GENOMIC DNA]</scope>
    <source>
        <strain evidence="2 3">FT134W</strain>
    </source>
</reference>
<evidence type="ECO:0000256" key="1">
    <source>
        <dbReference type="SAM" id="SignalP"/>
    </source>
</evidence>
<feature type="signal peptide" evidence="1">
    <location>
        <begin position="1"/>
        <end position="22"/>
    </location>
</feature>
<protein>
    <recommendedName>
        <fullName evidence="4">Lytic transglycosylase domain-containing protein</fullName>
    </recommendedName>
</protein>
<comment type="caution">
    <text evidence="2">The sequence shown here is derived from an EMBL/GenBank/DDBJ whole genome shotgun (WGS) entry which is preliminary data.</text>
</comment>
<gene>
    <name evidence="2" type="ORF">GTP56_07690</name>
</gene>
<keyword evidence="1" id="KW-0732">Signal</keyword>
<dbReference type="AlphaFoldDB" id="A0A7X4H0H2"/>
<dbReference type="EMBL" id="WWCR01000005">
    <property type="protein sequence ID" value="MYM72077.1"/>
    <property type="molecule type" value="Genomic_DNA"/>
</dbReference>
<organism evidence="2 3">
    <name type="scientific">Duganella margarita</name>
    <dbReference type="NCBI Taxonomy" id="2692170"/>
    <lineage>
        <taxon>Bacteria</taxon>
        <taxon>Pseudomonadati</taxon>
        <taxon>Pseudomonadota</taxon>
        <taxon>Betaproteobacteria</taxon>
        <taxon>Burkholderiales</taxon>
        <taxon>Oxalobacteraceae</taxon>
        <taxon>Telluria group</taxon>
        <taxon>Duganella</taxon>
    </lineage>
</organism>
<evidence type="ECO:0008006" key="4">
    <source>
        <dbReference type="Google" id="ProtNLM"/>
    </source>
</evidence>
<evidence type="ECO:0000313" key="3">
    <source>
        <dbReference type="Proteomes" id="UP000469734"/>
    </source>
</evidence>
<sequence>MIRCFKAGVLAGTLLTIANAGASGDVPYDRFASRYAPDIASGRYQGGELGVVLPTYARPYLYAAWRDVMLGARDLKASPGMEGGLEVTVQGRVGGYGDWRQNAPNDVYEAWRQAVSAALKREILPARENDNVAATYRACPDTSYFFAAQTLNDLARRSDATPARLQAWIATQRQVFRICGDDPEVRHPGYGQPKVVAAQPAALPASEALYWRQMQEYQLASAAFYAEDYAASGKLFARIGATDKHPLRHWGEYLSLRSLARAATYVPPSVSQEERWKQRQAIAAESPEAAAARQAAQQKKVDAIQAGIDHIVADPALKDLHEDARAIGRAMRSTLTPEVRFAELSKALDNPRIDPYADDQLGDWRLLANHLISAVSLRKSVGFIDWIQTVQACYDYKPQASCEQERDHALEQWRRYVKEANKPQARVWLMAAAMRGETMPQDLEKASLQVTADAPEYLTLRYALARHYRVSKQADKARALEDAVLASAQLRATASPSARNLFLQERLAMATTPAEAAPHLLREQVDGHDGDTGEKAEAKPINLQLASDGQRWLNSGLSNGDLYALSADTRLPAPLRTRIAIAAWMRFDLLGQDSAAIAAAKRIEQSAPALAADMRKYQSQANVQERRHIMLVTAMKWQLTPTLNAYMATRDDFPSPKLDDVTASMWCKLPAKAGVSIDEDTGIEIAPPSPDTGNAAIRDKELAQLGSLKTATGFVGDHVLRRAAAVPKDPELPWLLYVVVQSTRGGCLDADAKALSKNAFTLLGKRYGNTEWSRKTPYYY</sequence>
<feature type="chain" id="PRO_5031501393" description="Lytic transglycosylase domain-containing protein" evidence="1">
    <location>
        <begin position="23"/>
        <end position="780"/>
    </location>
</feature>